<dbReference type="InterPro" id="IPR050695">
    <property type="entry name" value="N-acetylmuramoyl_amidase_3"/>
</dbReference>
<dbReference type="EMBL" id="CP001037">
    <property type="protein sequence ID" value="ACC84705.1"/>
    <property type="molecule type" value="Genomic_DNA"/>
</dbReference>
<evidence type="ECO:0000313" key="2">
    <source>
        <dbReference type="EMBL" id="ACC84705.1"/>
    </source>
</evidence>
<dbReference type="CDD" id="cd02696">
    <property type="entry name" value="MurNAc-LAA"/>
    <property type="match status" value="1"/>
</dbReference>
<evidence type="ECO:0000313" key="3">
    <source>
        <dbReference type="Proteomes" id="UP000001191"/>
    </source>
</evidence>
<protein>
    <submittedName>
        <fullName evidence="2">Cell wall hydrolase/autolysin</fullName>
    </submittedName>
</protein>
<dbReference type="InterPro" id="IPR002508">
    <property type="entry name" value="MurNAc-LAA_cat"/>
</dbReference>
<dbReference type="EnsemblBacteria" id="ACC84705">
    <property type="protein sequence ID" value="ACC84705"/>
    <property type="gene ID" value="Npun_F6436"/>
</dbReference>
<sequence length="253" mass="27989">MKFGIDMGHNCPPDTGATGIKQEDALTKAVGTQLIQKLRAANHTAIDCTPTSASSVTDSLRQRTNKANANNVNVYVSIHFNKFNAKAHGTEIYAISNASQGIAESVLKEIVQLGFYNRGVKDTGFFVLKNTQMPAILIECCFCDAKVDMDLFDVEKMAEAIKDGLIGQPKPKEPKADKKYILEITTKTFLKPSTEQASDLPKDSIFEIEPGDYPVLDVSFEENHYSVKWPDQSKGNRNEHFVYAGHAKVIEKD</sequence>
<dbReference type="GO" id="GO:0008745">
    <property type="term" value="F:N-acetylmuramoyl-L-alanine amidase activity"/>
    <property type="evidence" value="ECO:0007669"/>
    <property type="project" value="InterPro"/>
</dbReference>
<keyword evidence="2" id="KW-0378">Hydrolase</keyword>
<dbReference type="SMART" id="SM00646">
    <property type="entry name" value="Ami_3"/>
    <property type="match status" value="1"/>
</dbReference>
<dbReference type="GO" id="GO:0009253">
    <property type="term" value="P:peptidoglycan catabolic process"/>
    <property type="evidence" value="ECO:0007669"/>
    <property type="project" value="InterPro"/>
</dbReference>
<dbReference type="KEGG" id="npu:Npun_F6436"/>
<feature type="domain" description="MurNAc-LAA" evidence="1">
    <location>
        <begin position="64"/>
        <end position="166"/>
    </location>
</feature>
<keyword evidence="3" id="KW-1185">Reference proteome</keyword>
<dbReference type="Gene3D" id="3.40.630.40">
    <property type="entry name" value="Zn-dependent exopeptidases"/>
    <property type="match status" value="1"/>
</dbReference>
<dbReference type="SUPFAM" id="SSF53187">
    <property type="entry name" value="Zn-dependent exopeptidases"/>
    <property type="match status" value="1"/>
</dbReference>
<dbReference type="GO" id="GO:0030288">
    <property type="term" value="C:outer membrane-bounded periplasmic space"/>
    <property type="evidence" value="ECO:0007669"/>
    <property type="project" value="TreeGrafter"/>
</dbReference>
<name>B2IYA6_NOSP7</name>
<dbReference type="eggNOG" id="COG0860">
    <property type="taxonomic scope" value="Bacteria"/>
</dbReference>
<dbReference type="OrthoDB" id="9763643at2"/>
<dbReference type="RefSeq" id="WP_012412643.1">
    <property type="nucleotide sequence ID" value="NC_010628.1"/>
</dbReference>
<dbReference type="PANTHER" id="PTHR30404:SF8">
    <property type="entry name" value="AUTOLYSIN PH-RELATED"/>
    <property type="match status" value="1"/>
</dbReference>
<evidence type="ECO:0000259" key="1">
    <source>
        <dbReference type="SMART" id="SM00646"/>
    </source>
</evidence>
<dbReference type="PANTHER" id="PTHR30404">
    <property type="entry name" value="N-ACETYLMURAMOYL-L-ALANINE AMIDASE"/>
    <property type="match status" value="1"/>
</dbReference>
<dbReference type="Proteomes" id="UP000001191">
    <property type="component" value="Chromosome"/>
</dbReference>
<proteinExistence type="predicted"/>
<accession>B2IYA6</accession>
<reference evidence="3" key="1">
    <citation type="submission" date="2008-04" db="EMBL/GenBank/DDBJ databases">
        <title>Complete sequence of chromosome of Nostoc punctiforme ATCC 29133.</title>
        <authorList>
            <consortium name="US DOE Joint Genome Institute"/>
            <person name="Copeland A."/>
            <person name="Lucas S."/>
            <person name="Lapidus A."/>
            <person name="Glavina del Rio T."/>
            <person name="Dalin E."/>
            <person name="Tice H."/>
            <person name="Pitluck S."/>
            <person name="Chain P."/>
            <person name="Malfatti S."/>
            <person name="Shin M."/>
            <person name="Vergez L."/>
            <person name="Schmutz J."/>
            <person name="Larimer F."/>
            <person name="Land M."/>
            <person name="Hauser L."/>
            <person name="Kyrpides N."/>
            <person name="Kim E."/>
            <person name="Meeks J.C."/>
            <person name="Elhai J."/>
            <person name="Campbell E.L."/>
            <person name="Thiel T."/>
            <person name="Longmire J."/>
            <person name="Potts M."/>
            <person name="Atlas R."/>
        </authorList>
    </citation>
    <scope>NUCLEOTIDE SEQUENCE [LARGE SCALE GENOMIC DNA]</scope>
    <source>
        <strain evidence="3">ATCC 29133 / PCC 73102</strain>
    </source>
</reference>
<dbReference type="PhylomeDB" id="B2IYA6"/>
<organism evidence="2 3">
    <name type="scientific">Nostoc punctiforme (strain ATCC 29133 / PCC 73102)</name>
    <dbReference type="NCBI Taxonomy" id="63737"/>
    <lineage>
        <taxon>Bacteria</taxon>
        <taxon>Bacillati</taxon>
        <taxon>Cyanobacteriota</taxon>
        <taxon>Cyanophyceae</taxon>
        <taxon>Nostocales</taxon>
        <taxon>Nostocaceae</taxon>
        <taxon>Nostoc</taxon>
    </lineage>
</organism>
<reference evidence="2 3" key="2">
    <citation type="journal article" date="2013" name="Plant Physiol.">
        <title>A Nostoc punctiforme Sugar Transporter Necessary to Establish a Cyanobacterium-Plant Symbiosis.</title>
        <authorList>
            <person name="Ekman M."/>
            <person name="Picossi S."/>
            <person name="Campbell E.L."/>
            <person name="Meeks J.C."/>
            <person name="Flores E."/>
        </authorList>
    </citation>
    <scope>NUCLEOTIDE SEQUENCE [LARGE SCALE GENOMIC DNA]</scope>
    <source>
        <strain evidence="3">ATCC 29133 / PCC 73102</strain>
    </source>
</reference>
<dbReference type="HOGENOM" id="CLU_014322_9_3_3"/>
<gene>
    <name evidence="2" type="ordered locus">Npun_F6436</name>
</gene>
<dbReference type="Pfam" id="PF01520">
    <property type="entry name" value="Amidase_3"/>
    <property type="match status" value="1"/>
</dbReference>
<dbReference type="AlphaFoldDB" id="B2IYA6"/>